<protein>
    <submittedName>
        <fullName evidence="1">Uncharacterized protein</fullName>
    </submittedName>
</protein>
<dbReference type="AlphaFoldDB" id="E9PA74"/>
<reference evidence="1" key="3">
    <citation type="journal article" date="1989" name="J. Bacteriol.">
        <title>Cloning and nucleotide sequence of DNA mismatch repair gene PMS1 from Saccharomyces cerevisiae: homology of PMS1 to procaryotic MutL and HexB.</title>
        <authorList>
            <person name="Kramer W."/>
            <person name="Kramer B."/>
            <person name="Williamson M.S."/>
            <person name="Fogel S."/>
        </authorList>
    </citation>
    <scope>NUCLEOTIDE SEQUENCE</scope>
    <source>
        <strain evidence="1">FY1679</strain>
    </source>
</reference>
<reference evidence="1" key="7">
    <citation type="journal article" date="1996" name="Yeast">
        <title>Sequencing a cosmid clone of Saccharomyces cerevisiae chromosome XIV reveals 12 new open reading frames (ORFs) and an ancient duplication of six ORFs.</title>
        <authorList>
            <person name="Poehlmann R."/>
            <person name="Philippsen P."/>
        </authorList>
    </citation>
    <scope>NUCLEOTIDE SEQUENCE</scope>
    <source>
        <strain evidence="1">FY1679</strain>
    </source>
</reference>
<reference evidence="1" key="5">
    <citation type="submission" date="1995-04" db="EMBL/GenBank/DDBJ databases">
        <title>Structure and evolution of a related aminoacyl-tRNA synthetase.</title>
        <authorList>
            <person name="Gatti D."/>
            <person name="Tzagoloff A."/>
        </authorList>
    </citation>
    <scope>NUCLEOTIDE SEQUENCE</scope>
    <source>
        <strain evidence="1">FY1679</strain>
    </source>
</reference>
<reference evidence="1" key="8">
    <citation type="journal article" date="1996" name="Yeast">
        <title>The sequence of a 17,933 bp segment of Saccharomyces cerevisiae chromosome XIV contains the RHO2, TOP2, MKT1 and END3 genes and five new open reading frames.</title>
        <authorList>
            <person name="Soler-Mira A."/>
            <person name="Saiz J.E."/>
            <person name="Ballesta J.P.G."/>
            <person name="Remacha M.A."/>
        </authorList>
    </citation>
    <scope>NUCLEOTIDE SEQUENCE</scope>
    <source>
        <strain evidence="1">FY1679</strain>
    </source>
</reference>
<sequence>MNLLNCHSTSASLFSKVPNLSSNNLISNLGPTSAISTPSLVLTYTCCLTLMKSPLFAKVITLSESFLGPALNKCFKIQTTLFPKAVVKLSNIRCGFTSLWLPAFIISCLITTLCKLNCAVGPCGKCDMVKEVGTPLCSCNTTKSVVPDFLQASTRFGIT</sequence>
<reference evidence="1" key="4">
    <citation type="journal article" date="1993" name="Mol. Gen. Genet.">
        <title>Characterization of the MKS1 gene, a new negative regulator of the Ras-cyclic AMP pathway in Saccharomyces cerevisiae.</title>
        <authorList>
            <person name="Matsuura A."/>
            <person name="Anraku Y."/>
        </authorList>
    </citation>
    <scope>NUCLEOTIDE SEQUENCE</scope>
    <source>
        <strain evidence="1">FY1679</strain>
    </source>
</reference>
<dbReference type="EMBL" id="X86470">
    <property type="protein sequence ID" value="CAA60185.1"/>
    <property type="molecule type" value="Genomic_DNA"/>
</dbReference>
<name>E9PA74_YEASX</name>
<organism evidence="1">
    <name type="scientific">Saccharomyces cerevisiae</name>
    <name type="common">Baker's yeast</name>
    <dbReference type="NCBI Taxonomy" id="4932"/>
    <lineage>
        <taxon>Eukaryota</taxon>
        <taxon>Fungi</taxon>
        <taxon>Dikarya</taxon>
        <taxon>Ascomycota</taxon>
        <taxon>Saccharomycotina</taxon>
        <taxon>Saccharomycetes</taxon>
        <taxon>Saccharomycetales</taxon>
        <taxon>Saccharomycetaceae</taxon>
        <taxon>Saccharomyces</taxon>
    </lineage>
</organism>
<reference evidence="1" key="2">
    <citation type="journal article" date="1989" name="Cell">
        <title>Disruption of the single tropomyosin gene in yeast results in the disappearance of actin cables from the cytoskeleton.</title>
        <authorList>
            <person name="Liu H."/>
            <person name="Bretscher A."/>
        </authorList>
    </citation>
    <scope>NUCLEOTIDE SEQUENCE</scope>
    <source>
        <strain evidence="1">FY1679</strain>
    </source>
</reference>
<proteinExistence type="predicted"/>
<evidence type="ECO:0000313" key="1">
    <source>
        <dbReference type="EMBL" id="CAA60185.1"/>
    </source>
</evidence>
<accession>E9PA74</accession>
<reference evidence="1" key="6">
    <citation type="submission" date="1995-04" db="EMBL/GenBank/DDBJ databases">
        <title>Two fork head homologs in S. cerevisiae.</title>
        <authorList>
            <person name="Zhu G."/>
            <person name="Davis T.N."/>
        </authorList>
    </citation>
    <scope>NUCLEOTIDE SEQUENCE</scope>
    <source>
        <strain evidence="1">FY1679</strain>
    </source>
</reference>
<reference evidence="1" key="1">
    <citation type="journal article" date="1988" name="Proc. Natl. Acad. Sci. U.S.A.">
        <title>Cloning and nucleotide sequence of the gene for dihydrolipoamide acetyltransferase from Saccharomyces cerevisiae.</title>
        <authorList>
            <person name="Niu X.-D."/>
            <person name="Browning K.S."/>
            <person name="Behal R.H."/>
            <person name="Reed L.J."/>
        </authorList>
    </citation>
    <scope>NUCLEOTIDE SEQUENCE</scope>
    <source>
        <strain evidence="1">FY1679</strain>
    </source>
</reference>